<accession>A0A380JEQ0</accession>
<evidence type="ECO:0000313" key="3">
    <source>
        <dbReference type="EMBL" id="SUN36145.1"/>
    </source>
</evidence>
<dbReference type="Proteomes" id="UP000254082">
    <property type="component" value="Unassembled WGS sequence"/>
</dbReference>
<dbReference type="AlphaFoldDB" id="A0A380JEQ0"/>
<keyword evidence="4" id="KW-1185">Reference proteome</keyword>
<dbReference type="InterPro" id="IPR003313">
    <property type="entry name" value="AraC-bd"/>
</dbReference>
<dbReference type="Pfam" id="PF02311">
    <property type="entry name" value="AraC_binding"/>
    <property type="match status" value="1"/>
</dbReference>
<keyword evidence="1" id="KW-0238">DNA-binding</keyword>
<reference evidence="3 4" key="1">
    <citation type="submission" date="2018-06" db="EMBL/GenBank/DDBJ databases">
        <authorList>
            <consortium name="Pathogen Informatics"/>
            <person name="Doyle S."/>
        </authorList>
    </citation>
    <scope>NUCLEOTIDE SEQUENCE [LARGE SCALE GENOMIC DNA]</scope>
    <source>
        <strain evidence="4">NCTC 11391</strain>
    </source>
</reference>
<dbReference type="CDD" id="cd02208">
    <property type="entry name" value="cupin_RmlC-like"/>
    <property type="match status" value="1"/>
</dbReference>
<protein>
    <submittedName>
        <fullName evidence="3">AraC family transcriptional regulator</fullName>
    </submittedName>
</protein>
<gene>
    <name evidence="3" type="ORF">NCTC11391_01189</name>
</gene>
<dbReference type="EMBL" id="UHFA01000002">
    <property type="protein sequence ID" value="SUN36145.1"/>
    <property type="molecule type" value="Genomic_DNA"/>
</dbReference>
<dbReference type="InterPro" id="IPR014710">
    <property type="entry name" value="RmlC-like_jellyroll"/>
</dbReference>
<feature type="domain" description="AraC-type arabinose-binding/dimerisation" evidence="2">
    <location>
        <begin position="30"/>
        <end position="110"/>
    </location>
</feature>
<organism evidence="3 4">
    <name type="scientific">Streptococcus downei MFe28</name>
    <dbReference type="NCBI Taxonomy" id="764290"/>
    <lineage>
        <taxon>Bacteria</taxon>
        <taxon>Bacillati</taxon>
        <taxon>Bacillota</taxon>
        <taxon>Bacilli</taxon>
        <taxon>Lactobacillales</taxon>
        <taxon>Streptococcaceae</taxon>
        <taxon>Streptococcus</taxon>
    </lineage>
</organism>
<dbReference type="SUPFAM" id="SSF51215">
    <property type="entry name" value="Regulatory protein AraC"/>
    <property type="match status" value="1"/>
</dbReference>
<dbReference type="GO" id="GO:0003677">
    <property type="term" value="F:DNA binding"/>
    <property type="evidence" value="ECO:0007669"/>
    <property type="project" value="UniProtKB-KW"/>
</dbReference>
<evidence type="ECO:0000313" key="4">
    <source>
        <dbReference type="Proteomes" id="UP000254082"/>
    </source>
</evidence>
<evidence type="ECO:0000256" key="1">
    <source>
        <dbReference type="ARBA" id="ARBA00023125"/>
    </source>
</evidence>
<dbReference type="GO" id="GO:0006355">
    <property type="term" value="P:regulation of DNA-templated transcription"/>
    <property type="evidence" value="ECO:0007669"/>
    <property type="project" value="InterPro"/>
</dbReference>
<evidence type="ECO:0000259" key="2">
    <source>
        <dbReference type="Pfam" id="PF02311"/>
    </source>
</evidence>
<dbReference type="InterPro" id="IPR037923">
    <property type="entry name" value="HTH-like"/>
</dbReference>
<name>A0A380JEQ0_STRDO</name>
<proteinExistence type="predicted"/>
<dbReference type="Gene3D" id="2.60.120.10">
    <property type="entry name" value="Jelly Rolls"/>
    <property type="match status" value="1"/>
</dbReference>
<sequence length="143" mass="16629">MVQESSYIKDNPSGFPYKFYQTRLAYGQPGIMYHWHPELEVSYISKDKGTYLINYEAFDCQTGDIMLIQPNSMHSIQAAAQQELISDTFSIHLDNLGRSIIDKYGQRYLQPLHNAHFKIIPRIQPGMSGYQIIKDCVYLRFLN</sequence>